<evidence type="ECO:0000313" key="2">
    <source>
        <dbReference type="EMBL" id="BAI80291.1"/>
    </source>
</evidence>
<dbReference type="HOGENOM" id="CLU_039512_0_0_0"/>
<keyword evidence="3" id="KW-1185">Reference proteome</keyword>
<dbReference type="EMBL" id="AP011529">
    <property type="protein sequence ID" value="BAI80291.1"/>
    <property type="molecule type" value="Genomic_DNA"/>
</dbReference>
<gene>
    <name evidence="2" type="ordered locus">DEFDS_0813</name>
</gene>
<dbReference type="InterPro" id="IPR008533">
    <property type="entry name" value="DUF815"/>
</dbReference>
<dbReference type="PANTHER" id="PTHR42935:SF1">
    <property type="entry name" value="SLR0930 PROTEIN"/>
    <property type="match status" value="1"/>
</dbReference>
<name>D3PCG8_DEFDS</name>
<reference evidence="2 3" key="1">
    <citation type="journal article" date="2010" name="DNA Res.">
        <title>Bacterial lifestyle in a deep-sea hydrothermal vent chimney revealed by the genome sequence of the thermophilic bacterium Deferribacter desulfuricans SSM1.</title>
        <authorList>
            <person name="Takaki Y."/>
            <person name="Shimamura S."/>
            <person name="Nakagawa S."/>
            <person name="Fukuhara Y."/>
            <person name="Horikawa H."/>
            <person name="Ankai A."/>
            <person name="Harada T."/>
            <person name="Hosoyama A."/>
            <person name="Oguchi A."/>
            <person name="Fukui S."/>
            <person name="Fujita N."/>
            <person name="Takami H."/>
            <person name="Takai K."/>
        </authorList>
    </citation>
    <scope>NUCLEOTIDE SEQUENCE [LARGE SCALE GENOMIC DNA]</scope>
    <source>
        <strain evidence="3">DSM 14783 / JCM 11476 / NBRC 101012 / SSM1</strain>
    </source>
</reference>
<dbReference type="OrthoDB" id="9812140at2"/>
<sequence length="250" mass="29547">MEDLFKDCYAFRWDGSHLEEIHFYEKVKSSDLIGIDEQKKLVIKNIESFINEGIALNMLLWGERGCGKSSLVNMLLNEYHNKGLRIIEFSQEKIETIYQLFKILRPQEKHRFILFFDDISFDDQDIFYRKFKSIMEGGLESKPTNIIYVATSNKRHLITDKVFDTESVSHYDRDEINEAISLYARFGLVIGFYPIKRNTYLDICKKYMKEYGIEEWEGWEKEAESFAINRGGRTGRVAKQFAIYKKIFGN</sequence>
<evidence type="ECO:0000313" key="3">
    <source>
        <dbReference type="Proteomes" id="UP000001520"/>
    </source>
</evidence>
<proteinExistence type="predicted"/>
<dbReference type="KEGG" id="ddf:DEFDS_0813"/>
<organism evidence="2 3">
    <name type="scientific">Deferribacter desulfuricans (strain DSM 14783 / JCM 11476 / NBRC 101012 / SSM1)</name>
    <dbReference type="NCBI Taxonomy" id="639282"/>
    <lineage>
        <taxon>Bacteria</taxon>
        <taxon>Pseudomonadati</taxon>
        <taxon>Deferribacterota</taxon>
        <taxon>Deferribacteres</taxon>
        <taxon>Deferribacterales</taxon>
        <taxon>Deferribacteraceae</taxon>
        <taxon>Deferribacter</taxon>
    </lineage>
</organism>
<dbReference type="Pfam" id="PF05673">
    <property type="entry name" value="DUF815"/>
    <property type="match status" value="1"/>
</dbReference>
<dbReference type="SMART" id="SM00382">
    <property type="entry name" value="AAA"/>
    <property type="match status" value="1"/>
</dbReference>
<feature type="domain" description="AAA+ ATPase" evidence="1">
    <location>
        <begin position="54"/>
        <end position="169"/>
    </location>
</feature>
<dbReference type="RefSeq" id="WP_013007539.1">
    <property type="nucleotide sequence ID" value="NC_013939.1"/>
</dbReference>
<dbReference type="SUPFAM" id="SSF52540">
    <property type="entry name" value="P-loop containing nucleoside triphosphate hydrolases"/>
    <property type="match status" value="1"/>
</dbReference>
<dbReference type="AlphaFoldDB" id="D3PCG8"/>
<dbReference type="eggNOG" id="COG2607">
    <property type="taxonomic scope" value="Bacteria"/>
</dbReference>
<dbReference type="Gene3D" id="3.40.50.300">
    <property type="entry name" value="P-loop containing nucleotide triphosphate hydrolases"/>
    <property type="match status" value="1"/>
</dbReference>
<protein>
    <recommendedName>
        <fullName evidence="1">AAA+ ATPase domain-containing protein</fullName>
    </recommendedName>
</protein>
<evidence type="ECO:0000259" key="1">
    <source>
        <dbReference type="SMART" id="SM00382"/>
    </source>
</evidence>
<dbReference type="CDD" id="cd00009">
    <property type="entry name" value="AAA"/>
    <property type="match status" value="1"/>
</dbReference>
<dbReference type="PANTHER" id="PTHR42935">
    <property type="entry name" value="SLR0930 PROTEIN"/>
    <property type="match status" value="1"/>
</dbReference>
<dbReference type="STRING" id="639282.DEFDS_0813"/>
<dbReference type="Proteomes" id="UP000001520">
    <property type="component" value="Chromosome"/>
</dbReference>
<dbReference type="InterPro" id="IPR027417">
    <property type="entry name" value="P-loop_NTPase"/>
</dbReference>
<accession>D3PCG8</accession>
<dbReference type="InterPro" id="IPR003593">
    <property type="entry name" value="AAA+_ATPase"/>
</dbReference>